<reference evidence="1 2" key="1">
    <citation type="submission" date="2021-06" db="EMBL/GenBank/DDBJ databases">
        <title>Caerostris darwini draft genome.</title>
        <authorList>
            <person name="Kono N."/>
            <person name="Arakawa K."/>
        </authorList>
    </citation>
    <scope>NUCLEOTIDE SEQUENCE [LARGE SCALE GENOMIC DNA]</scope>
</reference>
<gene>
    <name evidence="1" type="ORF">CDAR_280961</name>
</gene>
<organism evidence="1 2">
    <name type="scientific">Caerostris darwini</name>
    <dbReference type="NCBI Taxonomy" id="1538125"/>
    <lineage>
        <taxon>Eukaryota</taxon>
        <taxon>Metazoa</taxon>
        <taxon>Ecdysozoa</taxon>
        <taxon>Arthropoda</taxon>
        <taxon>Chelicerata</taxon>
        <taxon>Arachnida</taxon>
        <taxon>Araneae</taxon>
        <taxon>Araneomorphae</taxon>
        <taxon>Entelegynae</taxon>
        <taxon>Araneoidea</taxon>
        <taxon>Araneidae</taxon>
        <taxon>Caerostris</taxon>
    </lineage>
</organism>
<sequence>MQFFCIGNLVFHLFPKIPLESAEESRDSETGVCYSGQGKKKTNQNLSVSNMQMRNLCRHSLVCVTAASGLAPFSRPRSAQHHVIATFRHAPRDPSGSGLLLFIPEWQQVTLPVILSD</sequence>
<dbReference type="AlphaFoldDB" id="A0AAV4VAX0"/>
<evidence type="ECO:0000313" key="1">
    <source>
        <dbReference type="EMBL" id="GIY67081.1"/>
    </source>
</evidence>
<dbReference type="Proteomes" id="UP001054837">
    <property type="component" value="Unassembled WGS sequence"/>
</dbReference>
<dbReference type="EMBL" id="BPLQ01012686">
    <property type="protein sequence ID" value="GIY67081.1"/>
    <property type="molecule type" value="Genomic_DNA"/>
</dbReference>
<evidence type="ECO:0000313" key="2">
    <source>
        <dbReference type="Proteomes" id="UP001054837"/>
    </source>
</evidence>
<comment type="caution">
    <text evidence="1">The sequence shown here is derived from an EMBL/GenBank/DDBJ whole genome shotgun (WGS) entry which is preliminary data.</text>
</comment>
<keyword evidence="2" id="KW-1185">Reference proteome</keyword>
<accession>A0AAV4VAX0</accession>
<protein>
    <submittedName>
        <fullName evidence="1">Uncharacterized protein</fullName>
    </submittedName>
</protein>
<name>A0AAV4VAX0_9ARAC</name>
<proteinExistence type="predicted"/>